<protein>
    <recommendedName>
        <fullName evidence="3">DUF2635 domain-containing protein</fullName>
    </recommendedName>
</protein>
<comment type="caution">
    <text evidence="1">The sequence shown here is derived from an EMBL/GenBank/DDBJ whole genome shotgun (WGS) entry which is preliminary data.</text>
</comment>
<evidence type="ECO:0008006" key="3">
    <source>
        <dbReference type="Google" id="ProtNLM"/>
    </source>
</evidence>
<sequence>MKLIPADPAAPLYGPTGQLVDPVDGIEVDPLDVFWQRRIRAGEAVEAPAKASKSKA</sequence>
<accession>A0ABU0H9R2</accession>
<dbReference type="EMBL" id="JAUSVO010000005">
    <property type="protein sequence ID" value="MDQ0439058.1"/>
    <property type="molecule type" value="Genomic_DNA"/>
</dbReference>
<dbReference type="Proteomes" id="UP001241603">
    <property type="component" value="Unassembled WGS sequence"/>
</dbReference>
<organism evidence="1 2">
    <name type="scientific">Kaistia dalseonensis</name>
    <dbReference type="NCBI Taxonomy" id="410840"/>
    <lineage>
        <taxon>Bacteria</taxon>
        <taxon>Pseudomonadati</taxon>
        <taxon>Pseudomonadota</taxon>
        <taxon>Alphaproteobacteria</taxon>
        <taxon>Hyphomicrobiales</taxon>
        <taxon>Kaistiaceae</taxon>
        <taxon>Kaistia</taxon>
    </lineage>
</organism>
<name>A0ABU0H9R2_9HYPH</name>
<evidence type="ECO:0000313" key="1">
    <source>
        <dbReference type="EMBL" id="MDQ0439058.1"/>
    </source>
</evidence>
<dbReference type="RefSeq" id="WP_266349962.1">
    <property type="nucleotide sequence ID" value="NZ_JAPKNG010000005.1"/>
</dbReference>
<reference evidence="1 2" key="1">
    <citation type="submission" date="2023-07" db="EMBL/GenBank/DDBJ databases">
        <title>Genomic Encyclopedia of Type Strains, Phase IV (KMG-IV): sequencing the most valuable type-strain genomes for metagenomic binning, comparative biology and taxonomic classification.</title>
        <authorList>
            <person name="Goeker M."/>
        </authorList>
    </citation>
    <scope>NUCLEOTIDE SEQUENCE [LARGE SCALE GENOMIC DNA]</scope>
    <source>
        <strain evidence="1 2">B6-8</strain>
    </source>
</reference>
<gene>
    <name evidence="1" type="ORF">QO014_003459</name>
</gene>
<proteinExistence type="predicted"/>
<evidence type="ECO:0000313" key="2">
    <source>
        <dbReference type="Proteomes" id="UP001241603"/>
    </source>
</evidence>
<keyword evidence="2" id="KW-1185">Reference proteome</keyword>